<sequence>MGKLTWNSFTKKIYIHTSAKNLYKLWATSEGITSWFLREATYKNSRGGIKKQSEYIEKGDSYVWKWHNWDGEEEGTVLEANGENYLEISFESSKVSVSLEEKNNITIVTLKQFSIPEDDKSKLQIHYGCSNGWTFWLTNLKAFIEHGILLNEVEINLKENDLAGYEFVNM</sequence>
<dbReference type="InterPro" id="IPR023393">
    <property type="entry name" value="START-like_dom_sf"/>
</dbReference>
<dbReference type="Gene3D" id="3.30.530.20">
    <property type="match status" value="1"/>
</dbReference>
<dbReference type="RefSeq" id="WP_066313740.1">
    <property type="nucleotide sequence ID" value="NZ_LQRT01000013.1"/>
</dbReference>
<comment type="similarity">
    <text evidence="1">Belongs to the AHA1 family.</text>
</comment>
<dbReference type="OrthoDB" id="9800631at2"/>
<dbReference type="CDD" id="cd07814">
    <property type="entry name" value="SRPBCC_CalC_Aha1-like"/>
    <property type="match status" value="1"/>
</dbReference>
<dbReference type="SUPFAM" id="SSF55961">
    <property type="entry name" value="Bet v1-like"/>
    <property type="match status" value="1"/>
</dbReference>
<proteinExistence type="inferred from homology"/>
<name>A0A163A5B4_9FLAO</name>
<reference evidence="3 4" key="1">
    <citation type="submission" date="2016-01" db="EMBL/GenBank/DDBJ databases">
        <title>The draft genome sequence of Aquimarina sp. RZW4-3-2.</title>
        <authorList>
            <person name="Wang Y."/>
        </authorList>
    </citation>
    <scope>NUCLEOTIDE SEQUENCE [LARGE SCALE GENOMIC DNA]</scope>
    <source>
        <strain evidence="3 4">RZW4-3-2</strain>
    </source>
</reference>
<dbReference type="InterPro" id="IPR013538">
    <property type="entry name" value="ASHA1/2-like_C"/>
</dbReference>
<protein>
    <recommendedName>
        <fullName evidence="2">Activator of Hsp90 ATPase homologue 1/2-like C-terminal domain-containing protein</fullName>
    </recommendedName>
</protein>
<dbReference type="EMBL" id="LQRT01000013">
    <property type="protein sequence ID" value="KZS40280.1"/>
    <property type="molecule type" value="Genomic_DNA"/>
</dbReference>
<dbReference type="AlphaFoldDB" id="A0A163A5B4"/>
<gene>
    <name evidence="3" type="ORF">AWE51_04815</name>
</gene>
<evidence type="ECO:0000256" key="1">
    <source>
        <dbReference type="ARBA" id="ARBA00006817"/>
    </source>
</evidence>
<feature type="domain" description="Activator of Hsp90 ATPase homologue 1/2-like C-terminal" evidence="2">
    <location>
        <begin position="17"/>
        <end position="144"/>
    </location>
</feature>
<comment type="caution">
    <text evidence="3">The sequence shown here is derived from an EMBL/GenBank/DDBJ whole genome shotgun (WGS) entry which is preliminary data.</text>
</comment>
<accession>A0A163A5B4</accession>
<dbReference type="Proteomes" id="UP000076715">
    <property type="component" value="Unassembled WGS sequence"/>
</dbReference>
<evidence type="ECO:0000259" key="2">
    <source>
        <dbReference type="Pfam" id="PF08327"/>
    </source>
</evidence>
<keyword evidence="4" id="KW-1185">Reference proteome</keyword>
<evidence type="ECO:0000313" key="4">
    <source>
        <dbReference type="Proteomes" id="UP000076715"/>
    </source>
</evidence>
<evidence type="ECO:0000313" key="3">
    <source>
        <dbReference type="EMBL" id="KZS40280.1"/>
    </source>
</evidence>
<dbReference type="Pfam" id="PF08327">
    <property type="entry name" value="AHSA1"/>
    <property type="match status" value="1"/>
</dbReference>
<organism evidence="3 4">
    <name type="scientific">Aquimarina aggregata</name>
    <dbReference type="NCBI Taxonomy" id="1642818"/>
    <lineage>
        <taxon>Bacteria</taxon>
        <taxon>Pseudomonadati</taxon>
        <taxon>Bacteroidota</taxon>
        <taxon>Flavobacteriia</taxon>
        <taxon>Flavobacteriales</taxon>
        <taxon>Flavobacteriaceae</taxon>
        <taxon>Aquimarina</taxon>
    </lineage>
</organism>
<dbReference type="STRING" id="1642818.AWE51_04815"/>